<accession>A0A0E9WHX4</accession>
<dbReference type="AlphaFoldDB" id="A0A0E9WHX4"/>
<evidence type="ECO:0000313" key="1">
    <source>
        <dbReference type="EMBL" id="JAH89190.1"/>
    </source>
</evidence>
<protein>
    <submittedName>
        <fullName evidence="1">Uncharacterized protein</fullName>
    </submittedName>
</protein>
<proteinExistence type="predicted"/>
<reference evidence="1" key="1">
    <citation type="submission" date="2014-11" db="EMBL/GenBank/DDBJ databases">
        <authorList>
            <person name="Amaro Gonzalez C."/>
        </authorList>
    </citation>
    <scope>NUCLEOTIDE SEQUENCE</scope>
</reference>
<name>A0A0E9WHX4_ANGAN</name>
<sequence length="64" mass="6884">MGRAVCAECVSAGPVADKLFHCGHGRSVSSTGLKVPCYRALRCPDHINVCIAITWIVRAVCRVE</sequence>
<organism evidence="1">
    <name type="scientific">Anguilla anguilla</name>
    <name type="common">European freshwater eel</name>
    <name type="synonym">Muraena anguilla</name>
    <dbReference type="NCBI Taxonomy" id="7936"/>
    <lineage>
        <taxon>Eukaryota</taxon>
        <taxon>Metazoa</taxon>
        <taxon>Chordata</taxon>
        <taxon>Craniata</taxon>
        <taxon>Vertebrata</taxon>
        <taxon>Euteleostomi</taxon>
        <taxon>Actinopterygii</taxon>
        <taxon>Neopterygii</taxon>
        <taxon>Teleostei</taxon>
        <taxon>Anguilliformes</taxon>
        <taxon>Anguillidae</taxon>
        <taxon>Anguilla</taxon>
    </lineage>
</organism>
<reference evidence="1" key="2">
    <citation type="journal article" date="2015" name="Fish Shellfish Immunol.">
        <title>Early steps in the European eel (Anguilla anguilla)-Vibrio vulnificus interaction in the gills: Role of the RtxA13 toxin.</title>
        <authorList>
            <person name="Callol A."/>
            <person name="Pajuelo D."/>
            <person name="Ebbesson L."/>
            <person name="Teles M."/>
            <person name="MacKenzie S."/>
            <person name="Amaro C."/>
        </authorList>
    </citation>
    <scope>NUCLEOTIDE SEQUENCE</scope>
</reference>
<dbReference type="EMBL" id="GBXM01019387">
    <property type="protein sequence ID" value="JAH89190.1"/>
    <property type="molecule type" value="Transcribed_RNA"/>
</dbReference>